<reference evidence="3 4" key="1">
    <citation type="submission" date="2014-09" db="EMBL/GenBank/DDBJ databases">
        <title>Whole genome shotgun sequence of Escherichia vulneris NBRC 102420.</title>
        <authorList>
            <person name="Yoshida Y."/>
            <person name="Hosoyama A."/>
            <person name="Tsuchikane K."/>
            <person name="Ohji S."/>
            <person name="Ichikawa N."/>
            <person name="Kimura A."/>
            <person name="Yamazoe A."/>
            <person name="Ezaki T."/>
            <person name="Fujita N."/>
        </authorList>
    </citation>
    <scope>NUCLEOTIDE SEQUENCE [LARGE SCALE GENOMIC DNA]</scope>
    <source>
        <strain evidence="3 4">NBRC 102420</strain>
    </source>
</reference>
<sequence length="75" mass="8567">MSDRFLTDEELAEATGSPQKSLQKEVLTCNGIYFIERRDGSIKTTWYHINHPIQRLAPPSGYQPVPGMNFDAIER</sequence>
<comment type="caution">
    <text evidence="3">The sequence shown here is derived from an EMBL/GenBank/DDBJ whole genome shotgun (WGS) entry which is preliminary data.</text>
</comment>
<dbReference type="AlphaFoldDB" id="A0A090VTK9"/>
<keyword evidence="4" id="KW-1185">Reference proteome</keyword>
<name>A0A090VTK9_PSEVU</name>
<dbReference type="Pfam" id="PF13986">
    <property type="entry name" value="DUF4224"/>
    <property type="match status" value="1"/>
</dbReference>
<evidence type="ECO:0000313" key="3">
    <source>
        <dbReference type="EMBL" id="GAL58482.1"/>
    </source>
</evidence>
<accession>A0A090VTK9</accession>
<feature type="domain" description="DUF4224" evidence="2">
    <location>
        <begin position="5"/>
        <end position="49"/>
    </location>
</feature>
<dbReference type="EMBL" id="BBMZ01000011">
    <property type="protein sequence ID" value="GAL58482.1"/>
    <property type="molecule type" value="Genomic_DNA"/>
</dbReference>
<organism evidence="3 4">
    <name type="scientific">Pseudescherichia vulneris NBRC 102420</name>
    <dbReference type="NCBI Taxonomy" id="1115515"/>
    <lineage>
        <taxon>Bacteria</taxon>
        <taxon>Pseudomonadati</taxon>
        <taxon>Pseudomonadota</taxon>
        <taxon>Gammaproteobacteria</taxon>
        <taxon>Enterobacterales</taxon>
        <taxon>Enterobacteriaceae</taxon>
        <taxon>Pseudescherichia</taxon>
    </lineage>
</organism>
<gene>
    <name evidence="3" type="ORF">EV102420_11_00520</name>
</gene>
<proteinExistence type="predicted"/>
<evidence type="ECO:0000259" key="2">
    <source>
        <dbReference type="Pfam" id="PF13986"/>
    </source>
</evidence>
<dbReference type="STRING" id="1115515.EV102420_11_00520"/>
<evidence type="ECO:0000256" key="1">
    <source>
        <dbReference type="SAM" id="MobiDB-lite"/>
    </source>
</evidence>
<dbReference type="OrthoDB" id="6059012at2"/>
<dbReference type="InterPro" id="IPR025319">
    <property type="entry name" value="DUF4224"/>
</dbReference>
<dbReference type="eggNOG" id="ENOG5033DS6">
    <property type="taxonomic scope" value="Bacteria"/>
</dbReference>
<evidence type="ECO:0000313" key="4">
    <source>
        <dbReference type="Proteomes" id="UP000029462"/>
    </source>
</evidence>
<protein>
    <recommendedName>
        <fullName evidence="2">DUF4224 domain-containing protein</fullName>
    </recommendedName>
</protein>
<dbReference type="Proteomes" id="UP000029462">
    <property type="component" value="Unassembled WGS sequence"/>
</dbReference>
<dbReference type="RefSeq" id="WP_042391518.1">
    <property type="nucleotide sequence ID" value="NZ_BBMZ01000011.1"/>
</dbReference>
<feature type="region of interest" description="Disordered" evidence="1">
    <location>
        <begin position="1"/>
        <end position="20"/>
    </location>
</feature>